<dbReference type="Proteomes" id="UP000095283">
    <property type="component" value="Unplaced"/>
</dbReference>
<evidence type="ECO:0000313" key="3">
    <source>
        <dbReference type="WBParaSite" id="Hba_05128"/>
    </source>
</evidence>
<proteinExistence type="predicted"/>
<protein>
    <submittedName>
        <fullName evidence="3">MSP domain-containing protein</fullName>
    </submittedName>
</protein>
<evidence type="ECO:0000313" key="2">
    <source>
        <dbReference type="Proteomes" id="UP000095283"/>
    </source>
</evidence>
<feature type="region of interest" description="Disordered" evidence="1">
    <location>
        <begin position="1"/>
        <end position="24"/>
    </location>
</feature>
<evidence type="ECO:0000256" key="1">
    <source>
        <dbReference type="SAM" id="MobiDB-lite"/>
    </source>
</evidence>
<name>A0A1I7WJD7_HETBA</name>
<dbReference type="WBParaSite" id="Hba_05128">
    <property type="protein sequence ID" value="Hba_05128"/>
    <property type="gene ID" value="Hba_05128"/>
</dbReference>
<accession>A0A1I7WJD7</accession>
<dbReference type="AlphaFoldDB" id="A0A1I7WJD7"/>
<sequence>MMYGKNPENPQIEFEFRQKTSQVT</sequence>
<reference evidence="3" key="1">
    <citation type="submission" date="2016-11" db="UniProtKB">
        <authorList>
            <consortium name="WormBaseParasite"/>
        </authorList>
    </citation>
    <scope>IDENTIFICATION</scope>
</reference>
<organism evidence="2 3">
    <name type="scientific">Heterorhabditis bacteriophora</name>
    <name type="common">Entomopathogenic nematode worm</name>
    <dbReference type="NCBI Taxonomy" id="37862"/>
    <lineage>
        <taxon>Eukaryota</taxon>
        <taxon>Metazoa</taxon>
        <taxon>Ecdysozoa</taxon>
        <taxon>Nematoda</taxon>
        <taxon>Chromadorea</taxon>
        <taxon>Rhabditida</taxon>
        <taxon>Rhabditina</taxon>
        <taxon>Rhabditomorpha</taxon>
        <taxon>Strongyloidea</taxon>
        <taxon>Heterorhabditidae</taxon>
        <taxon>Heterorhabditis</taxon>
    </lineage>
</organism>
<keyword evidence="2" id="KW-1185">Reference proteome</keyword>